<comment type="caution">
    <text evidence="2">The sequence shown here is derived from an EMBL/GenBank/DDBJ whole genome shotgun (WGS) entry which is preliminary data.</text>
</comment>
<feature type="transmembrane region" description="Helical" evidence="1">
    <location>
        <begin position="96"/>
        <end position="115"/>
    </location>
</feature>
<name>A0ABU6G192_9BACL</name>
<keyword evidence="1" id="KW-0472">Membrane</keyword>
<accession>A0ABU6G192</accession>
<sequence length="126" mass="13981">MFTKVAIVRKIISSIIMSLFLSLVLLLIHGYTSFFVYFIYAAIGSLIIGVPFSIVTDLILSKKKMSISYLLMGLILHLVFAGIIVILFIFVESDDVYPNVLVNSVFGAAAGLWLVDSILKGIHIRR</sequence>
<feature type="transmembrane region" description="Helical" evidence="1">
    <location>
        <begin position="12"/>
        <end position="31"/>
    </location>
</feature>
<dbReference type="EMBL" id="JARLKY010000016">
    <property type="protein sequence ID" value="MEC0227052.1"/>
    <property type="molecule type" value="Genomic_DNA"/>
</dbReference>
<evidence type="ECO:0000313" key="2">
    <source>
        <dbReference type="EMBL" id="MEC0227052.1"/>
    </source>
</evidence>
<dbReference type="Proteomes" id="UP001338137">
    <property type="component" value="Unassembled WGS sequence"/>
</dbReference>
<reference evidence="2 3" key="1">
    <citation type="submission" date="2023-03" db="EMBL/GenBank/DDBJ databases">
        <title>Bacillus Genome Sequencing.</title>
        <authorList>
            <person name="Dunlap C."/>
        </authorList>
    </citation>
    <scope>NUCLEOTIDE SEQUENCE [LARGE SCALE GENOMIC DNA]</scope>
    <source>
        <strain evidence="2 3">BD-533</strain>
    </source>
</reference>
<feature type="transmembrane region" description="Helical" evidence="1">
    <location>
        <begin position="37"/>
        <end position="60"/>
    </location>
</feature>
<proteinExistence type="predicted"/>
<keyword evidence="1" id="KW-0812">Transmembrane</keyword>
<feature type="transmembrane region" description="Helical" evidence="1">
    <location>
        <begin position="67"/>
        <end position="90"/>
    </location>
</feature>
<keyword evidence="3" id="KW-1185">Reference proteome</keyword>
<organism evidence="2 3">
    <name type="scientific">Paenibacillus alba</name>
    <dbReference type="NCBI Taxonomy" id="1197127"/>
    <lineage>
        <taxon>Bacteria</taxon>
        <taxon>Bacillati</taxon>
        <taxon>Bacillota</taxon>
        <taxon>Bacilli</taxon>
        <taxon>Bacillales</taxon>
        <taxon>Paenibacillaceae</taxon>
        <taxon>Paenibacillus</taxon>
    </lineage>
</organism>
<evidence type="ECO:0000256" key="1">
    <source>
        <dbReference type="SAM" id="Phobius"/>
    </source>
</evidence>
<keyword evidence="1" id="KW-1133">Transmembrane helix</keyword>
<dbReference type="RefSeq" id="WP_326071399.1">
    <property type="nucleotide sequence ID" value="NZ_JARLKY010000016.1"/>
</dbReference>
<evidence type="ECO:0000313" key="3">
    <source>
        <dbReference type="Proteomes" id="UP001338137"/>
    </source>
</evidence>
<gene>
    <name evidence="2" type="ORF">P4I72_07945</name>
</gene>
<protein>
    <submittedName>
        <fullName evidence="2">Uncharacterized protein</fullName>
    </submittedName>
</protein>